<dbReference type="SUPFAM" id="SSF52402">
    <property type="entry name" value="Adenine nucleotide alpha hydrolases-like"/>
    <property type="match status" value="1"/>
</dbReference>
<evidence type="ECO:0000256" key="1">
    <source>
        <dbReference type="ARBA" id="ARBA00008791"/>
    </source>
</evidence>
<dbReference type="HOGENOM" id="CLU_049301_11_1_2"/>
<gene>
    <name evidence="3" type="ORF">NVIE_019870</name>
</gene>
<dbReference type="PANTHER" id="PTHR46268:SF6">
    <property type="entry name" value="UNIVERSAL STRESS PROTEIN UP12"/>
    <property type="match status" value="1"/>
</dbReference>
<dbReference type="PRINTS" id="PR01438">
    <property type="entry name" value="UNVRSLSTRESS"/>
</dbReference>
<comment type="similarity">
    <text evidence="1">Belongs to the universal stress protein A family.</text>
</comment>
<name>A0A060HL67_9ARCH</name>
<dbReference type="GeneID" id="74947228"/>
<evidence type="ECO:0000259" key="2">
    <source>
        <dbReference type="Pfam" id="PF00582"/>
    </source>
</evidence>
<protein>
    <submittedName>
        <fullName evidence="3">Nucleotide-binding protein related to universal stress protein UspA</fullName>
    </submittedName>
</protein>
<reference evidence="3 4" key="1">
    <citation type="journal article" date="2014" name="Int. J. Syst. Evol. Microbiol.">
        <title>Nitrososphaera viennensis gen. nov., sp. nov., an aerobic and mesophilic, ammonia-oxidizing archaeon from soil and a member of the archaeal phylum Thaumarchaeota.</title>
        <authorList>
            <person name="Stieglmeier M."/>
            <person name="Klingl A."/>
            <person name="Alves R.J."/>
            <person name="Rittmann S.K."/>
            <person name="Melcher M."/>
            <person name="Leisch N."/>
            <person name="Schleper C."/>
        </authorList>
    </citation>
    <scope>NUCLEOTIDE SEQUENCE [LARGE SCALE GENOMIC DNA]</scope>
    <source>
        <strain evidence="3">EN76</strain>
    </source>
</reference>
<evidence type="ECO:0000313" key="4">
    <source>
        <dbReference type="Proteomes" id="UP000027093"/>
    </source>
</evidence>
<dbReference type="OrthoDB" id="105697at2157"/>
<keyword evidence="4" id="KW-1185">Reference proteome</keyword>
<dbReference type="CDD" id="cd00293">
    <property type="entry name" value="USP-like"/>
    <property type="match status" value="1"/>
</dbReference>
<dbReference type="STRING" id="926571.NVIE_019870"/>
<dbReference type="Proteomes" id="UP000027093">
    <property type="component" value="Chromosome"/>
</dbReference>
<dbReference type="RefSeq" id="WP_075055054.1">
    <property type="nucleotide sequence ID" value="NZ_CP007536.1"/>
</dbReference>
<dbReference type="AlphaFoldDB" id="A0A060HL67"/>
<dbReference type="PANTHER" id="PTHR46268">
    <property type="entry name" value="STRESS RESPONSE PROTEIN NHAX"/>
    <property type="match status" value="1"/>
</dbReference>
<evidence type="ECO:0000313" key="3">
    <source>
        <dbReference type="EMBL" id="AIC16248.1"/>
    </source>
</evidence>
<proteinExistence type="inferred from homology"/>
<dbReference type="KEGG" id="nvn:NVIE_019870"/>
<dbReference type="InterPro" id="IPR006015">
    <property type="entry name" value="Universal_stress_UspA"/>
</dbReference>
<organism evidence="3 4">
    <name type="scientific">Nitrososphaera viennensis EN76</name>
    <dbReference type="NCBI Taxonomy" id="926571"/>
    <lineage>
        <taxon>Archaea</taxon>
        <taxon>Nitrososphaerota</taxon>
        <taxon>Nitrososphaeria</taxon>
        <taxon>Nitrososphaerales</taxon>
        <taxon>Nitrososphaeraceae</taxon>
        <taxon>Nitrososphaera</taxon>
    </lineage>
</organism>
<dbReference type="InterPro" id="IPR006016">
    <property type="entry name" value="UspA"/>
</dbReference>
<accession>A0A060HL67</accession>
<dbReference type="InterPro" id="IPR014729">
    <property type="entry name" value="Rossmann-like_a/b/a_fold"/>
</dbReference>
<sequence>MGTTNFGNILVAVDGSDQSMRAVDVAISLAAKYDSVLTALYVIYIPFGERLYPRAVWYEEFIKEIHKEASEWLSEIQKRGKENGVVIESKMSETTESVAAEIVRYAKENETKLVVVGSRGKSDLEKLFLGSVAAGVLAYATCPVLVVR</sequence>
<feature type="domain" description="UspA" evidence="2">
    <location>
        <begin position="6"/>
        <end position="148"/>
    </location>
</feature>
<dbReference type="EMBL" id="CP007536">
    <property type="protein sequence ID" value="AIC16248.1"/>
    <property type="molecule type" value="Genomic_DNA"/>
</dbReference>
<dbReference type="Pfam" id="PF00582">
    <property type="entry name" value="Usp"/>
    <property type="match status" value="1"/>
</dbReference>
<dbReference type="Gene3D" id="3.40.50.620">
    <property type="entry name" value="HUPs"/>
    <property type="match status" value="1"/>
</dbReference>